<feature type="chain" id="PRO_5024270982" evidence="1">
    <location>
        <begin position="23"/>
        <end position="239"/>
    </location>
</feature>
<name>A0A5M3XWF9_9ACTN</name>
<protein>
    <submittedName>
        <fullName evidence="2">Uncharacterized protein</fullName>
    </submittedName>
</protein>
<dbReference type="OrthoDB" id="3515039at2"/>
<keyword evidence="3" id="KW-1185">Reference proteome</keyword>
<sequence length="239" mass="26294">MRRIVVVALVAAGLGVPRPAEAAADPLAAVKAQYVPGRGVMVREMGHSFASVPAKLRFSQDGWLEFGRSRVVAYEMRVKLAPAKERVRSLGVGKYTYRTSPAIVRSLPKGKIWRAEPKEYNPLRNPVFVVEPTTLKALLKTVTRHNGGFYEGVIAYGDLYAASPSLRADAPKPDELESAVDVKWHMYTGAQDLPNRFCAKVDDQQDAPGRDTCVQFLWWGAKKHLPAPPASRVGFPAAR</sequence>
<dbReference type="AlphaFoldDB" id="A0A5M3XWF9"/>
<gene>
    <name evidence="2" type="ORF">Aple_081890</name>
</gene>
<proteinExistence type="predicted"/>
<keyword evidence="1" id="KW-0732">Signal</keyword>
<evidence type="ECO:0000313" key="2">
    <source>
        <dbReference type="EMBL" id="GES25290.1"/>
    </source>
</evidence>
<evidence type="ECO:0000313" key="3">
    <source>
        <dbReference type="Proteomes" id="UP000377595"/>
    </source>
</evidence>
<evidence type="ECO:0000256" key="1">
    <source>
        <dbReference type="SAM" id="SignalP"/>
    </source>
</evidence>
<dbReference type="RefSeq" id="WP_155350070.1">
    <property type="nucleotide sequence ID" value="NZ_BAAAHM010000014.1"/>
</dbReference>
<organism evidence="2 3">
    <name type="scientific">Acrocarpospora pleiomorpha</name>
    <dbReference type="NCBI Taxonomy" id="90975"/>
    <lineage>
        <taxon>Bacteria</taxon>
        <taxon>Bacillati</taxon>
        <taxon>Actinomycetota</taxon>
        <taxon>Actinomycetes</taxon>
        <taxon>Streptosporangiales</taxon>
        <taxon>Streptosporangiaceae</taxon>
        <taxon>Acrocarpospora</taxon>
    </lineage>
</organism>
<feature type="signal peptide" evidence="1">
    <location>
        <begin position="1"/>
        <end position="22"/>
    </location>
</feature>
<accession>A0A5M3XWF9</accession>
<reference evidence="2 3" key="1">
    <citation type="submission" date="2019-10" db="EMBL/GenBank/DDBJ databases">
        <title>Whole genome shotgun sequence of Acrocarpospora pleiomorpha NBRC 16267.</title>
        <authorList>
            <person name="Ichikawa N."/>
            <person name="Kimura A."/>
            <person name="Kitahashi Y."/>
            <person name="Komaki H."/>
            <person name="Oguchi A."/>
        </authorList>
    </citation>
    <scope>NUCLEOTIDE SEQUENCE [LARGE SCALE GENOMIC DNA]</scope>
    <source>
        <strain evidence="2 3">NBRC 16267</strain>
    </source>
</reference>
<dbReference type="EMBL" id="BLAF01000065">
    <property type="protein sequence ID" value="GES25290.1"/>
    <property type="molecule type" value="Genomic_DNA"/>
</dbReference>
<comment type="caution">
    <text evidence="2">The sequence shown here is derived from an EMBL/GenBank/DDBJ whole genome shotgun (WGS) entry which is preliminary data.</text>
</comment>
<dbReference type="Proteomes" id="UP000377595">
    <property type="component" value="Unassembled WGS sequence"/>
</dbReference>